<dbReference type="InterPro" id="IPR053196">
    <property type="entry name" value="Lipoprotein_YbaY-like"/>
</dbReference>
<protein>
    <recommendedName>
        <fullName evidence="5">C-type lysozyme inhibitor domain-containing protein</fullName>
    </recommendedName>
</protein>
<feature type="domain" description="C-type lysozyme inhibitor" evidence="5">
    <location>
        <begin position="24"/>
        <end position="90"/>
    </location>
</feature>
<evidence type="ECO:0000313" key="7">
    <source>
        <dbReference type="Proteomes" id="UP000070186"/>
    </source>
</evidence>
<dbReference type="PANTHER" id="PTHR38013:SF1">
    <property type="entry name" value="GLYCOPROTEIN_POLYSACCHARIDE METABOLISM"/>
    <property type="match status" value="1"/>
</dbReference>
<dbReference type="SUPFAM" id="SSF141488">
    <property type="entry name" value="YdhA-like"/>
    <property type="match status" value="1"/>
</dbReference>
<keyword evidence="7" id="KW-1185">Reference proteome</keyword>
<dbReference type="STRING" id="281362.AT959_18990"/>
<dbReference type="AlphaFoldDB" id="A0A133XDA3"/>
<dbReference type="InterPro" id="IPR018660">
    <property type="entry name" value="MliC"/>
</dbReference>
<reference evidence="6 7" key="1">
    <citation type="submission" date="2015-12" db="EMBL/GenBank/DDBJ databases">
        <title>Nitrous oxide reduction kinetics distinguish bacteria harboring typical versus atypical NosZ.</title>
        <authorList>
            <person name="Yoon S."/>
            <person name="Nissen S."/>
            <person name="Park D."/>
            <person name="Sanford R.A."/>
            <person name="Loeffler F.E."/>
        </authorList>
    </citation>
    <scope>NUCLEOTIDE SEQUENCE [LARGE SCALE GENOMIC DNA]</scope>
    <source>
        <strain evidence="6 7">ATCC BAA-841</strain>
    </source>
</reference>
<evidence type="ECO:0000256" key="4">
    <source>
        <dbReference type="ARBA" id="ARBA00023288"/>
    </source>
</evidence>
<evidence type="ECO:0000256" key="3">
    <source>
        <dbReference type="ARBA" id="ARBA00023139"/>
    </source>
</evidence>
<dbReference type="Pfam" id="PF09619">
    <property type="entry name" value="YscW"/>
    <property type="match status" value="1"/>
</dbReference>
<gene>
    <name evidence="6" type="ORF">AT959_18990</name>
</gene>
<sequence>MKLHHLPLLLLPLTALADSERQPYACDNGSRIEISFSAASDGRPQATLHFADEAITLPQVPAASGALYRNDTLRLHTKDDEALFEDGKGNARRCLRGATPPASPVAAQPAAASSFIDLAGQVSYRVRMALPPEAVLIIRIQDTARAGAPARVLAEQRIGLAGQQVPIAFQATIDRDLIGKKARVTVAARIENKGKLLFINDKSYPALANGQPLPLDIQLKQVAGGKAG</sequence>
<dbReference type="PANTHER" id="PTHR38013">
    <property type="entry name" value="GLYCOPROTEIN/POLYSACCHARIDE METABOLISM"/>
    <property type="match status" value="1"/>
</dbReference>
<dbReference type="Proteomes" id="UP000070186">
    <property type="component" value="Unassembled WGS sequence"/>
</dbReference>
<proteinExistence type="predicted"/>
<keyword evidence="2" id="KW-0472">Membrane</keyword>
<dbReference type="RefSeq" id="WP_066886857.1">
    <property type="nucleotide sequence ID" value="NZ_LODL01000040.1"/>
</dbReference>
<keyword evidence="3" id="KW-0564">Palmitate</keyword>
<keyword evidence="4" id="KW-0449">Lipoprotein</keyword>
<evidence type="ECO:0000259" key="5">
    <source>
        <dbReference type="Pfam" id="PF09864"/>
    </source>
</evidence>
<evidence type="ECO:0000313" key="6">
    <source>
        <dbReference type="EMBL" id="KXB28918.1"/>
    </source>
</evidence>
<accession>A0A133XDA3</accession>
<dbReference type="InterPro" id="IPR039366">
    <property type="entry name" value="Pilotin"/>
</dbReference>
<name>A0A133XDA3_9RHOO</name>
<dbReference type="Pfam" id="PF09864">
    <property type="entry name" value="MliC"/>
    <property type="match status" value="1"/>
</dbReference>
<organism evidence="6 7">
    <name type="scientific">Dechloromonas denitrificans</name>
    <dbReference type="NCBI Taxonomy" id="281362"/>
    <lineage>
        <taxon>Bacteria</taxon>
        <taxon>Pseudomonadati</taxon>
        <taxon>Pseudomonadota</taxon>
        <taxon>Betaproteobacteria</taxon>
        <taxon>Rhodocyclales</taxon>
        <taxon>Azonexaceae</taxon>
        <taxon>Dechloromonas</taxon>
    </lineage>
</organism>
<evidence type="ECO:0000256" key="1">
    <source>
        <dbReference type="ARBA" id="ARBA00022729"/>
    </source>
</evidence>
<dbReference type="EMBL" id="LODL01000040">
    <property type="protein sequence ID" value="KXB28918.1"/>
    <property type="molecule type" value="Genomic_DNA"/>
</dbReference>
<dbReference type="Gene3D" id="2.40.128.200">
    <property type="match status" value="1"/>
</dbReference>
<evidence type="ECO:0000256" key="2">
    <source>
        <dbReference type="ARBA" id="ARBA00023136"/>
    </source>
</evidence>
<comment type="caution">
    <text evidence="6">The sequence shown here is derived from an EMBL/GenBank/DDBJ whole genome shotgun (WGS) entry which is preliminary data.</text>
</comment>
<dbReference type="InterPro" id="IPR036328">
    <property type="entry name" value="MliC_sf"/>
</dbReference>
<keyword evidence="1" id="KW-0732">Signal</keyword>